<dbReference type="GO" id="GO:0031410">
    <property type="term" value="C:cytoplasmic vesicle"/>
    <property type="evidence" value="ECO:0007669"/>
    <property type="project" value="TreeGrafter"/>
</dbReference>
<dbReference type="CDD" id="cd00030">
    <property type="entry name" value="C2"/>
    <property type="match status" value="1"/>
</dbReference>
<dbReference type="VEuPathDB" id="AmoebaDB:EHI5A_093770"/>
<dbReference type="VEuPathDB" id="AmoebaDB:EHI8A_106280"/>
<dbReference type="Gene3D" id="3.40.50.11500">
    <property type="match status" value="1"/>
</dbReference>
<gene>
    <name evidence="3" type="ORF">CL6EHI_065230</name>
</gene>
<evidence type="ECO:0000259" key="1">
    <source>
        <dbReference type="PROSITE" id="PS50004"/>
    </source>
</evidence>
<dbReference type="Gene3D" id="2.60.40.150">
    <property type="entry name" value="C2 domain"/>
    <property type="match status" value="1"/>
</dbReference>
<dbReference type="VEuPathDB" id="AmoebaDB:EHI7A_092160"/>
<dbReference type="SMART" id="SM00799">
    <property type="entry name" value="DENN"/>
    <property type="match status" value="1"/>
</dbReference>
<dbReference type="PANTHER" id="PTHR12296:SF21">
    <property type="entry name" value="DENN DOMAIN-CONTAINING PROTEIN 3"/>
    <property type="match status" value="1"/>
</dbReference>
<sequence length="996" mass="115288">MVMRRTFVFKKQKSGLQNSANISDSQNLHQLGMELSRVYCLQVAVHSGEFLEGETGIYCVCKINEKKYRTMTTVGNKPSFNETWSMTIPEDTVRLTIEVCKHNKLNSRQVIGVVQVSLKRLGINVETTEKYTVASFNGSEIGKLLLTFKRFSREDEKELIGEKPQKARFSLVSSSMEDLESLVSDTLSKSPLHRKKFMPQLPSAKDRETVEACGLFSAVFTVTVGDIAEDLLHFMNNEQATFNDIEQVGLTGVITNCYPPNNGGKIVPLNIWNFCFGDGLRVSRTNKNISVVPFVMTDAMANTKYACFLIAYFKIEKEMIKKIQEIIPKTPDELYAPYAVGVTSDFPLHTFMRKWLKSLYEINVENDMKFTDYCHQVIFMTGKPSFGNLYSYDFGQLGFKIEIQLPCLNGLPPIPTSILPLFEMIGIDGVLAVWLALLEGEKVIITSTSKTALVYSIENLKSLLFPFEWCNICIDSLPYSLIDYVSSPMTYLMGVPSEYKEDVEKIIKNEEVVYVDLDSGVVKSKGIIREVPKLINTVYHELKDVFNKREYSNGNINSDIFDEKYYLHKSEEFNCAVRIILFKFINVMLNEYRDYIGYTWIADKESVVFSSEEFIYNQPSDRRDFLKALFESQHFSFFLQNFPKRHDHIFEDWQINNIYLINTNELIQMYSKEYHPITSIIQTSTEKSLEVSPINTLVLDCGKLKSLRVRNTVVNSQLEPKMYHNHLEGFKKQRVREVFNNDIIQFSDIQIGILVMMNEGTTKSLDTDLLFNFLSQVEGRKIFTQRLMSKYTSFCINKMEGRINNIVYAVIGDILRQEATYAYSQKDYMTPQHIIELSQILYKIEGNQKIKLINSLIELDIWNQMDVWNNMFMRLMCIGKSSIYQEQYGLDLPSRWNLFDSNQQTQYRIAETQDFKKNLSTLLDTMKIVRVNDKTLNQFVGYILSQMRFDEIFRKEIDKLVKEKCPSQNSLTINDSKEQLLADMRKLYDSVYLTED</sequence>
<dbReference type="Pfam" id="PF03456">
    <property type="entry name" value="uDENN"/>
    <property type="match status" value="1"/>
</dbReference>
<dbReference type="AlphaFoldDB" id="A0A175JTM0"/>
<dbReference type="InterPro" id="IPR000008">
    <property type="entry name" value="C2_dom"/>
</dbReference>
<dbReference type="VEuPathDB" id="AmoebaDB:EHI_065230"/>
<dbReference type="PROSITE" id="PS50211">
    <property type="entry name" value="DENN"/>
    <property type="match status" value="1"/>
</dbReference>
<dbReference type="InterPro" id="IPR001194">
    <property type="entry name" value="cDENN_dom"/>
</dbReference>
<dbReference type="InterPro" id="IPR005112">
    <property type="entry name" value="dDENN_dom"/>
</dbReference>
<dbReference type="SMART" id="SM00801">
    <property type="entry name" value="dDENN"/>
    <property type="match status" value="1"/>
</dbReference>
<proteinExistence type="predicted"/>
<accession>A0A175JTM0</accession>
<reference evidence="3 4" key="1">
    <citation type="submission" date="2016-05" db="EMBL/GenBank/DDBJ databases">
        <title>First whole genome sequencing of Entamoeba histolytica HM1:IMSS-clone-6.</title>
        <authorList>
            <person name="Mukherjee Avik.K."/>
            <person name="Izumyama S."/>
            <person name="Nakada-Tsukui K."/>
            <person name="Nozaki T."/>
        </authorList>
    </citation>
    <scope>NUCLEOTIDE SEQUENCE [LARGE SCALE GENOMIC DNA]</scope>
    <source>
        <strain evidence="3 4">HM1:IMSS clone 6</strain>
    </source>
</reference>
<dbReference type="VEuPathDB" id="AmoebaDB:KM1_316900"/>
<dbReference type="PANTHER" id="PTHR12296">
    <property type="entry name" value="DENN DOMAIN-CONTAINING PROTEIN 4"/>
    <property type="match status" value="1"/>
</dbReference>
<dbReference type="InterPro" id="IPR037516">
    <property type="entry name" value="Tripartite_DENN"/>
</dbReference>
<dbReference type="Proteomes" id="UP000078387">
    <property type="component" value="Unassembled WGS sequence"/>
</dbReference>
<comment type="caution">
    <text evidence="3">The sequence shown here is derived from an EMBL/GenBank/DDBJ whole genome shotgun (WGS) entry which is preliminary data.</text>
</comment>
<dbReference type="InterPro" id="IPR035892">
    <property type="entry name" value="C2_domain_sf"/>
</dbReference>
<dbReference type="EMBL" id="BDEQ01000001">
    <property type="protein sequence ID" value="GAT97119.1"/>
    <property type="molecule type" value="Genomic_DNA"/>
</dbReference>
<evidence type="ECO:0000259" key="2">
    <source>
        <dbReference type="PROSITE" id="PS50211"/>
    </source>
</evidence>
<evidence type="ECO:0000313" key="3">
    <source>
        <dbReference type="EMBL" id="GAT97119.1"/>
    </source>
</evidence>
<dbReference type="GO" id="GO:0032483">
    <property type="term" value="P:regulation of Rab protein signal transduction"/>
    <property type="evidence" value="ECO:0007669"/>
    <property type="project" value="TreeGrafter"/>
</dbReference>
<dbReference type="Pfam" id="PF02141">
    <property type="entry name" value="DENN"/>
    <property type="match status" value="1"/>
</dbReference>
<dbReference type="eggNOG" id="KOG1090">
    <property type="taxonomic scope" value="Eukaryota"/>
</dbReference>
<dbReference type="InterPro" id="IPR051696">
    <property type="entry name" value="DENN_Domain_GEFs"/>
</dbReference>
<evidence type="ECO:0000313" key="4">
    <source>
        <dbReference type="Proteomes" id="UP000078387"/>
    </source>
</evidence>
<dbReference type="InterPro" id="IPR043153">
    <property type="entry name" value="DENN_C"/>
</dbReference>
<feature type="domain" description="UDENN" evidence="2">
    <location>
        <begin position="236"/>
        <end position="649"/>
    </location>
</feature>
<feature type="domain" description="C2" evidence="1">
    <location>
        <begin position="21"/>
        <end position="131"/>
    </location>
</feature>
<dbReference type="Pfam" id="PF00168">
    <property type="entry name" value="C2"/>
    <property type="match status" value="1"/>
</dbReference>
<dbReference type="SUPFAM" id="SSF49562">
    <property type="entry name" value="C2 domain (Calcium/lipid-binding domain, CaLB)"/>
    <property type="match status" value="1"/>
</dbReference>
<organism evidence="3 4">
    <name type="scientific">Entamoeba histolytica</name>
    <dbReference type="NCBI Taxonomy" id="5759"/>
    <lineage>
        <taxon>Eukaryota</taxon>
        <taxon>Amoebozoa</taxon>
        <taxon>Evosea</taxon>
        <taxon>Archamoebae</taxon>
        <taxon>Mastigamoebida</taxon>
        <taxon>Entamoebidae</taxon>
        <taxon>Entamoeba</taxon>
    </lineage>
</organism>
<dbReference type="PROSITE" id="PS50004">
    <property type="entry name" value="C2"/>
    <property type="match status" value="1"/>
</dbReference>
<protein>
    <submittedName>
        <fullName evidence="3">Uncharacterized protein</fullName>
    </submittedName>
</protein>
<dbReference type="SMART" id="SM00239">
    <property type="entry name" value="C2"/>
    <property type="match status" value="1"/>
</dbReference>
<name>A0A175JTM0_ENTHI</name>
<dbReference type="InterPro" id="IPR005113">
    <property type="entry name" value="uDENN_dom"/>
</dbReference>
<dbReference type="VEuPathDB" id="AmoebaDB:KM1_169430"/>